<keyword evidence="1" id="KW-0732">Signal</keyword>
<protein>
    <recommendedName>
        <fullName evidence="4">Secreted protein</fullName>
    </recommendedName>
</protein>
<gene>
    <name evidence="2" type="ORF">B0J12DRAFT_647678</name>
</gene>
<dbReference type="EMBL" id="JAGTJR010000004">
    <property type="protein sequence ID" value="KAH7061389.1"/>
    <property type="molecule type" value="Genomic_DNA"/>
</dbReference>
<feature type="signal peptide" evidence="1">
    <location>
        <begin position="1"/>
        <end position="24"/>
    </location>
</feature>
<feature type="chain" id="PRO_5045160393" description="Secreted protein" evidence="1">
    <location>
        <begin position="25"/>
        <end position="110"/>
    </location>
</feature>
<evidence type="ECO:0000313" key="3">
    <source>
        <dbReference type="Proteomes" id="UP000774617"/>
    </source>
</evidence>
<accession>A0ABQ8GNR1</accession>
<evidence type="ECO:0000256" key="1">
    <source>
        <dbReference type="SAM" id="SignalP"/>
    </source>
</evidence>
<evidence type="ECO:0008006" key="4">
    <source>
        <dbReference type="Google" id="ProtNLM"/>
    </source>
</evidence>
<proteinExistence type="predicted"/>
<comment type="caution">
    <text evidence="2">The sequence shown here is derived from an EMBL/GenBank/DDBJ whole genome shotgun (WGS) entry which is preliminary data.</text>
</comment>
<reference evidence="2 3" key="1">
    <citation type="journal article" date="2021" name="Nat. Commun.">
        <title>Genetic determinants of endophytism in the Arabidopsis root mycobiome.</title>
        <authorList>
            <person name="Mesny F."/>
            <person name="Miyauchi S."/>
            <person name="Thiergart T."/>
            <person name="Pickel B."/>
            <person name="Atanasova L."/>
            <person name="Karlsson M."/>
            <person name="Huettel B."/>
            <person name="Barry K.W."/>
            <person name="Haridas S."/>
            <person name="Chen C."/>
            <person name="Bauer D."/>
            <person name="Andreopoulos W."/>
            <person name="Pangilinan J."/>
            <person name="LaButti K."/>
            <person name="Riley R."/>
            <person name="Lipzen A."/>
            <person name="Clum A."/>
            <person name="Drula E."/>
            <person name="Henrissat B."/>
            <person name="Kohler A."/>
            <person name="Grigoriev I.V."/>
            <person name="Martin F.M."/>
            <person name="Hacquard S."/>
        </authorList>
    </citation>
    <scope>NUCLEOTIDE SEQUENCE [LARGE SCALE GENOMIC DNA]</scope>
    <source>
        <strain evidence="2 3">MPI-SDFR-AT-0080</strain>
    </source>
</reference>
<organism evidence="2 3">
    <name type="scientific">Macrophomina phaseolina</name>
    <dbReference type="NCBI Taxonomy" id="35725"/>
    <lineage>
        <taxon>Eukaryota</taxon>
        <taxon>Fungi</taxon>
        <taxon>Dikarya</taxon>
        <taxon>Ascomycota</taxon>
        <taxon>Pezizomycotina</taxon>
        <taxon>Dothideomycetes</taxon>
        <taxon>Dothideomycetes incertae sedis</taxon>
        <taxon>Botryosphaeriales</taxon>
        <taxon>Botryosphaeriaceae</taxon>
        <taxon>Macrophomina</taxon>
    </lineage>
</organism>
<name>A0ABQ8GNR1_9PEZI</name>
<keyword evidence="3" id="KW-1185">Reference proteome</keyword>
<dbReference type="Proteomes" id="UP000774617">
    <property type="component" value="Unassembled WGS sequence"/>
</dbReference>
<evidence type="ECO:0000313" key="2">
    <source>
        <dbReference type="EMBL" id="KAH7061389.1"/>
    </source>
</evidence>
<sequence>MCASGSTMQLIHVLVLGMRISTHAHRDCSELSMRKSKSLQIATFRRSRTWFKFPFAVPTMAQPVRIARSAESNRLTLGGTFPKLFHSKSKGPALCHSQGGVCYPTSRCPN</sequence>